<dbReference type="PANTHER" id="PTHR37984">
    <property type="entry name" value="PROTEIN CBG26694"/>
    <property type="match status" value="1"/>
</dbReference>
<dbReference type="InterPro" id="IPR000477">
    <property type="entry name" value="RT_dom"/>
</dbReference>
<evidence type="ECO:0000313" key="3">
    <source>
        <dbReference type="EMBL" id="KAL0416695.1"/>
    </source>
</evidence>
<accession>A0AAW2UH63</accession>
<dbReference type="SUPFAM" id="SSF56672">
    <property type="entry name" value="DNA/RNA polymerases"/>
    <property type="match status" value="1"/>
</dbReference>
<dbReference type="AlphaFoldDB" id="A0AAW2UH63"/>
<feature type="region of interest" description="Disordered" evidence="1">
    <location>
        <begin position="68"/>
        <end position="98"/>
    </location>
</feature>
<evidence type="ECO:0000259" key="2">
    <source>
        <dbReference type="PROSITE" id="PS50878"/>
    </source>
</evidence>
<dbReference type="InterPro" id="IPR050951">
    <property type="entry name" value="Retrovirus_Pol_polyprotein"/>
</dbReference>
<reference evidence="3" key="1">
    <citation type="submission" date="2020-06" db="EMBL/GenBank/DDBJ databases">
        <authorList>
            <person name="Li T."/>
            <person name="Hu X."/>
            <person name="Zhang T."/>
            <person name="Song X."/>
            <person name="Zhang H."/>
            <person name="Dai N."/>
            <person name="Sheng W."/>
            <person name="Hou X."/>
            <person name="Wei L."/>
        </authorList>
    </citation>
    <scope>NUCLEOTIDE SEQUENCE</scope>
    <source>
        <strain evidence="3">KEN1</strain>
        <tissue evidence="3">Leaf</tissue>
    </source>
</reference>
<comment type="caution">
    <text evidence="3">The sequence shown here is derived from an EMBL/GenBank/DDBJ whole genome shotgun (WGS) entry which is preliminary data.</text>
</comment>
<evidence type="ECO:0000256" key="1">
    <source>
        <dbReference type="SAM" id="MobiDB-lite"/>
    </source>
</evidence>
<dbReference type="Gene3D" id="3.30.70.270">
    <property type="match status" value="1"/>
</dbReference>
<proteinExistence type="predicted"/>
<dbReference type="PROSITE" id="PS50878">
    <property type="entry name" value="RT_POL"/>
    <property type="match status" value="1"/>
</dbReference>
<dbReference type="InterPro" id="IPR043502">
    <property type="entry name" value="DNA/RNA_pol_sf"/>
</dbReference>
<feature type="domain" description="Reverse transcriptase" evidence="2">
    <location>
        <begin position="1"/>
        <end position="55"/>
    </location>
</feature>
<organism evidence="3">
    <name type="scientific">Sesamum latifolium</name>
    <dbReference type="NCBI Taxonomy" id="2727402"/>
    <lineage>
        <taxon>Eukaryota</taxon>
        <taxon>Viridiplantae</taxon>
        <taxon>Streptophyta</taxon>
        <taxon>Embryophyta</taxon>
        <taxon>Tracheophyta</taxon>
        <taxon>Spermatophyta</taxon>
        <taxon>Magnoliopsida</taxon>
        <taxon>eudicotyledons</taxon>
        <taxon>Gunneridae</taxon>
        <taxon>Pentapetalae</taxon>
        <taxon>asterids</taxon>
        <taxon>lamiids</taxon>
        <taxon>Lamiales</taxon>
        <taxon>Pedaliaceae</taxon>
        <taxon>Sesamum</taxon>
    </lineage>
</organism>
<dbReference type="Pfam" id="PF00078">
    <property type="entry name" value="RVT_1"/>
    <property type="match status" value="1"/>
</dbReference>
<feature type="compositionally biased region" description="Basic and acidic residues" evidence="1">
    <location>
        <begin position="79"/>
        <end position="89"/>
    </location>
</feature>
<sequence length="98" mass="11186">MEVYIDDMLVKSHSKESHIQDLTECVEVVRYLGMKLNPLKCTFGMQGGKFLGYLISYRGIEVNPKKIKAIQEMSPPKKRGPEADRKNDSLEQILVSRS</sequence>
<protein>
    <recommendedName>
        <fullName evidence="2">Reverse transcriptase domain-containing protein</fullName>
    </recommendedName>
</protein>
<dbReference type="PANTHER" id="PTHR37984:SF5">
    <property type="entry name" value="PROTEIN NYNRIN-LIKE"/>
    <property type="match status" value="1"/>
</dbReference>
<dbReference type="EMBL" id="JACGWN010000012">
    <property type="protein sequence ID" value="KAL0416695.1"/>
    <property type="molecule type" value="Genomic_DNA"/>
</dbReference>
<name>A0AAW2UH63_9LAMI</name>
<gene>
    <name evidence="3" type="ORF">Slati_3501400</name>
</gene>
<reference evidence="3" key="2">
    <citation type="journal article" date="2024" name="Plant">
        <title>Genomic evolution and insights into agronomic trait innovations of Sesamum species.</title>
        <authorList>
            <person name="Miao H."/>
            <person name="Wang L."/>
            <person name="Qu L."/>
            <person name="Liu H."/>
            <person name="Sun Y."/>
            <person name="Le M."/>
            <person name="Wang Q."/>
            <person name="Wei S."/>
            <person name="Zheng Y."/>
            <person name="Lin W."/>
            <person name="Duan Y."/>
            <person name="Cao H."/>
            <person name="Xiong S."/>
            <person name="Wang X."/>
            <person name="Wei L."/>
            <person name="Li C."/>
            <person name="Ma Q."/>
            <person name="Ju M."/>
            <person name="Zhao R."/>
            <person name="Li G."/>
            <person name="Mu C."/>
            <person name="Tian Q."/>
            <person name="Mei H."/>
            <person name="Zhang T."/>
            <person name="Gao T."/>
            <person name="Zhang H."/>
        </authorList>
    </citation>
    <scope>NUCLEOTIDE SEQUENCE</scope>
    <source>
        <strain evidence="3">KEN1</strain>
    </source>
</reference>
<dbReference type="InterPro" id="IPR043128">
    <property type="entry name" value="Rev_trsase/Diguanyl_cyclase"/>
</dbReference>